<dbReference type="GO" id="GO:0005737">
    <property type="term" value="C:cytoplasm"/>
    <property type="evidence" value="ECO:0007669"/>
    <property type="project" value="UniProtKB-SubCell"/>
</dbReference>
<feature type="domain" description="Ribosomal RNA small subunit methyltransferase E PUA-like" evidence="12">
    <location>
        <begin position="18"/>
        <end position="61"/>
    </location>
</feature>
<comment type="similarity">
    <text evidence="2 10">Belongs to the RNA methyltransferase RsmE family.</text>
</comment>
<organism evidence="13 14">
    <name type="scientific">Prevotella melaninogenica DNF00666</name>
    <dbReference type="NCBI Taxonomy" id="1401073"/>
    <lineage>
        <taxon>Bacteria</taxon>
        <taxon>Pseudomonadati</taxon>
        <taxon>Bacteroidota</taxon>
        <taxon>Bacteroidia</taxon>
        <taxon>Bacteroidales</taxon>
        <taxon>Prevotellaceae</taxon>
        <taxon>Prevotella</taxon>
    </lineage>
</organism>
<keyword evidence="6 10" id="KW-0808">Transferase</keyword>
<comment type="function">
    <text evidence="8 10">Specifically methylates the N3 position of the uracil ring of uridine 1498 (m3U1498) in 16S rRNA. Acts on the fully assembled 30S ribosomal subunit.</text>
</comment>
<dbReference type="InterPro" id="IPR046886">
    <property type="entry name" value="RsmE_MTase_dom"/>
</dbReference>
<feature type="domain" description="Ribosomal RNA small subunit methyltransferase E methyltransferase" evidence="11">
    <location>
        <begin position="77"/>
        <end position="236"/>
    </location>
</feature>
<dbReference type="PANTHER" id="PTHR30027:SF3">
    <property type="entry name" value="16S RRNA (URACIL(1498)-N(3))-METHYLTRANSFERASE"/>
    <property type="match status" value="1"/>
</dbReference>
<sequence>MKEARYFYVPNAAVETELPAEEAVHAIRVLRLKEGDEMFLMDGEGCFYKAEVALVSSKKCLYTIKETLKQEPVWRGKIHLAIAPTKDMGRIEWMTEKVTEVGFDEISFLDCKFSERKTLRADRIEKIVISAVKQSRKGWKPVVNPMTPFRRFIENCSNNGRKFICHCYPEISRADFFTAISQEEQPSSAEDVTVLVGPEGDFSIDEVRFALEHGFESVTLGNSRLRTETAGLSAVMMSQLARRV</sequence>
<dbReference type="PIRSF" id="PIRSF015601">
    <property type="entry name" value="MTase_slr0722"/>
    <property type="match status" value="1"/>
</dbReference>
<dbReference type="InterPro" id="IPR046887">
    <property type="entry name" value="RsmE_PUA-like"/>
</dbReference>
<proteinExistence type="inferred from homology"/>
<dbReference type="InterPro" id="IPR029028">
    <property type="entry name" value="Alpha/beta_knot_MTases"/>
</dbReference>
<dbReference type="GO" id="GO:0070042">
    <property type="term" value="F:rRNA (uridine-N3-)-methyltransferase activity"/>
    <property type="evidence" value="ECO:0007669"/>
    <property type="project" value="TreeGrafter"/>
</dbReference>
<dbReference type="AlphaFoldDB" id="A0A096AKA9"/>
<dbReference type="Pfam" id="PF20260">
    <property type="entry name" value="PUA_4"/>
    <property type="match status" value="1"/>
</dbReference>
<comment type="caution">
    <text evidence="13">The sequence shown here is derived from an EMBL/GenBank/DDBJ whole genome shotgun (WGS) entry which is preliminary data.</text>
</comment>
<evidence type="ECO:0000256" key="5">
    <source>
        <dbReference type="ARBA" id="ARBA00022603"/>
    </source>
</evidence>
<dbReference type="InterPro" id="IPR015947">
    <property type="entry name" value="PUA-like_sf"/>
</dbReference>
<dbReference type="RefSeq" id="WP_036865177.1">
    <property type="nucleotide sequence ID" value="NZ_JRNS01000378.1"/>
</dbReference>
<dbReference type="Proteomes" id="UP000029578">
    <property type="component" value="Unassembled WGS sequence"/>
</dbReference>
<evidence type="ECO:0000256" key="8">
    <source>
        <dbReference type="ARBA" id="ARBA00025699"/>
    </source>
</evidence>
<keyword evidence="5 10" id="KW-0489">Methyltransferase</keyword>
<evidence type="ECO:0000256" key="9">
    <source>
        <dbReference type="ARBA" id="ARBA00047944"/>
    </source>
</evidence>
<evidence type="ECO:0000256" key="7">
    <source>
        <dbReference type="ARBA" id="ARBA00022691"/>
    </source>
</evidence>
<evidence type="ECO:0000256" key="10">
    <source>
        <dbReference type="PIRNR" id="PIRNR015601"/>
    </source>
</evidence>
<dbReference type="Pfam" id="PF04452">
    <property type="entry name" value="Methyltrans_RNA"/>
    <property type="match status" value="1"/>
</dbReference>
<name>A0A096AKA9_9BACT</name>
<dbReference type="PANTHER" id="PTHR30027">
    <property type="entry name" value="RIBOSOMAL RNA SMALL SUBUNIT METHYLTRANSFERASE E"/>
    <property type="match status" value="1"/>
</dbReference>
<dbReference type="SUPFAM" id="SSF75217">
    <property type="entry name" value="alpha/beta knot"/>
    <property type="match status" value="1"/>
</dbReference>
<keyword evidence="4 10" id="KW-0698">rRNA processing</keyword>
<dbReference type="GO" id="GO:0070475">
    <property type="term" value="P:rRNA base methylation"/>
    <property type="evidence" value="ECO:0007669"/>
    <property type="project" value="TreeGrafter"/>
</dbReference>
<gene>
    <name evidence="13" type="ORF">HMPREF0661_07425</name>
</gene>
<dbReference type="Gene3D" id="3.40.1280.10">
    <property type="match status" value="1"/>
</dbReference>
<dbReference type="Gene3D" id="2.40.240.20">
    <property type="entry name" value="Hypothetical PUA domain-like, domain 1"/>
    <property type="match status" value="1"/>
</dbReference>
<evidence type="ECO:0000256" key="2">
    <source>
        <dbReference type="ARBA" id="ARBA00005528"/>
    </source>
</evidence>
<dbReference type="NCBIfam" id="TIGR00046">
    <property type="entry name" value="RsmE family RNA methyltransferase"/>
    <property type="match status" value="1"/>
</dbReference>
<dbReference type="InterPro" id="IPR006700">
    <property type="entry name" value="RsmE"/>
</dbReference>
<dbReference type="EC" id="2.1.1.193" evidence="10"/>
<evidence type="ECO:0000259" key="12">
    <source>
        <dbReference type="Pfam" id="PF20260"/>
    </source>
</evidence>
<keyword evidence="7 10" id="KW-0949">S-adenosyl-L-methionine</keyword>
<comment type="catalytic activity">
    <reaction evidence="9 10">
        <text>uridine(1498) in 16S rRNA + S-adenosyl-L-methionine = N(3)-methyluridine(1498) in 16S rRNA + S-adenosyl-L-homocysteine + H(+)</text>
        <dbReference type="Rhea" id="RHEA:42920"/>
        <dbReference type="Rhea" id="RHEA-COMP:10283"/>
        <dbReference type="Rhea" id="RHEA-COMP:10284"/>
        <dbReference type="ChEBI" id="CHEBI:15378"/>
        <dbReference type="ChEBI" id="CHEBI:57856"/>
        <dbReference type="ChEBI" id="CHEBI:59789"/>
        <dbReference type="ChEBI" id="CHEBI:65315"/>
        <dbReference type="ChEBI" id="CHEBI:74502"/>
        <dbReference type="EC" id="2.1.1.193"/>
    </reaction>
</comment>
<reference evidence="13 14" key="1">
    <citation type="submission" date="2014-07" db="EMBL/GenBank/DDBJ databases">
        <authorList>
            <person name="McCorrison J."/>
            <person name="Sanka R."/>
            <person name="Torralba M."/>
            <person name="Gillis M."/>
            <person name="Haft D.H."/>
            <person name="Methe B."/>
            <person name="Sutton G."/>
            <person name="Nelson K.E."/>
        </authorList>
    </citation>
    <scope>NUCLEOTIDE SEQUENCE [LARGE SCALE GENOMIC DNA]</scope>
    <source>
        <strain evidence="13 14">DNF00666</strain>
    </source>
</reference>
<comment type="subcellular location">
    <subcellularLocation>
        <location evidence="1 10">Cytoplasm</location>
    </subcellularLocation>
</comment>
<keyword evidence="3 10" id="KW-0963">Cytoplasm</keyword>
<evidence type="ECO:0000313" key="14">
    <source>
        <dbReference type="Proteomes" id="UP000029578"/>
    </source>
</evidence>
<dbReference type="SUPFAM" id="SSF88697">
    <property type="entry name" value="PUA domain-like"/>
    <property type="match status" value="1"/>
</dbReference>
<protein>
    <recommendedName>
        <fullName evidence="10">Ribosomal RNA small subunit methyltransferase E</fullName>
        <ecNumber evidence="10">2.1.1.193</ecNumber>
    </recommendedName>
</protein>
<dbReference type="EMBL" id="JRNS01000378">
    <property type="protein sequence ID" value="KGF47245.1"/>
    <property type="molecule type" value="Genomic_DNA"/>
</dbReference>
<dbReference type="InterPro" id="IPR029026">
    <property type="entry name" value="tRNA_m1G_MTases_N"/>
</dbReference>
<evidence type="ECO:0000313" key="13">
    <source>
        <dbReference type="EMBL" id="KGF47245.1"/>
    </source>
</evidence>
<evidence type="ECO:0000256" key="3">
    <source>
        <dbReference type="ARBA" id="ARBA00022490"/>
    </source>
</evidence>
<evidence type="ECO:0000256" key="4">
    <source>
        <dbReference type="ARBA" id="ARBA00022552"/>
    </source>
</evidence>
<accession>A0A096AKA9</accession>
<evidence type="ECO:0000259" key="11">
    <source>
        <dbReference type="Pfam" id="PF04452"/>
    </source>
</evidence>
<evidence type="ECO:0000256" key="6">
    <source>
        <dbReference type="ARBA" id="ARBA00022679"/>
    </source>
</evidence>
<evidence type="ECO:0000256" key="1">
    <source>
        <dbReference type="ARBA" id="ARBA00004496"/>
    </source>
</evidence>
<dbReference type="CDD" id="cd18084">
    <property type="entry name" value="RsmE-like"/>
    <property type="match status" value="1"/>
</dbReference>